<dbReference type="AlphaFoldDB" id="Q3SQP7"/>
<dbReference type="SUPFAM" id="SSF53850">
    <property type="entry name" value="Periplasmic binding protein-like II"/>
    <property type="match status" value="1"/>
</dbReference>
<sequence length="77" mass="8216">MNQLAAVKSGIGLALLPCYLGEVGVVRALREPIADLEGELWIGTHADLKGTARVRAFFDIVGAGLAHESQWLEGRTS</sequence>
<name>Q3SQP7_NITWN</name>
<reference evidence="1 2" key="1">
    <citation type="journal article" date="2006" name="Appl. Environ. Microbiol.">
        <title>Genome sequence of the chemolithoautotrophic nitrite-oxidizing bacterium Nitrobacter winogradskyi Nb-255.</title>
        <authorList>
            <person name="Starkenburg S.R."/>
            <person name="Chain P.S."/>
            <person name="Sayavedra-Soto L.A."/>
            <person name="Hauser L."/>
            <person name="Land M.L."/>
            <person name="Larimer F.W."/>
            <person name="Malfatti S.A."/>
            <person name="Klotz M.G."/>
            <person name="Bottomley P.J."/>
            <person name="Arp D.J."/>
            <person name="Hickey W.J."/>
        </authorList>
    </citation>
    <scope>NUCLEOTIDE SEQUENCE [LARGE SCALE GENOMIC DNA]</scope>
    <source>
        <strain evidence="2">ATCC 25391 / DSM 10237 / CIP 104748 / NCIMB 11846 / Nb-255</strain>
    </source>
</reference>
<dbReference type="STRING" id="323098.Nwi_2140"/>
<dbReference type="RefSeq" id="WP_011315363.1">
    <property type="nucleotide sequence ID" value="NC_007406.1"/>
</dbReference>
<dbReference type="EMBL" id="CP000115">
    <property type="protein sequence ID" value="ABA05394.1"/>
    <property type="molecule type" value="Genomic_DNA"/>
</dbReference>
<proteinExistence type="predicted"/>
<evidence type="ECO:0000313" key="1">
    <source>
        <dbReference type="EMBL" id="ABA05394.1"/>
    </source>
</evidence>
<accession>Q3SQP7</accession>
<evidence type="ECO:0000313" key="2">
    <source>
        <dbReference type="Proteomes" id="UP000002531"/>
    </source>
</evidence>
<organism evidence="1 2">
    <name type="scientific">Nitrobacter winogradskyi (strain ATCC 25391 / DSM 10237 / CIP 104748 / NCIMB 11846 / Nb-255)</name>
    <dbReference type="NCBI Taxonomy" id="323098"/>
    <lineage>
        <taxon>Bacteria</taxon>
        <taxon>Pseudomonadati</taxon>
        <taxon>Pseudomonadota</taxon>
        <taxon>Alphaproteobacteria</taxon>
        <taxon>Hyphomicrobiales</taxon>
        <taxon>Nitrobacteraceae</taxon>
        <taxon>Nitrobacter</taxon>
    </lineage>
</organism>
<dbReference type="eggNOG" id="COG0583">
    <property type="taxonomic scope" value="Bacteria"/>
</dbReference>
<gene>
    <name evidence="1" type="ordered locus">Nwi_2140</name>
</gene>
<protein>
    <submittedName>
        <fullName evidence="1">Transcriptional regulator, LysR family</fullName>
    </submittedName>
</protein>
<keyword evidence="2" id="KW-1185">Reference proteome</keyword>
<dbReference type="KEGG" id="nwi:Nwi_2140"/>
<dbReference type="HOGENOM" id="CLU_2634521_0_0_5"/>
<dbReference type="Proteomes" id="UP000002531">
    <property type="component" value="Chromosome"/>
</dbReference>